<accession>A0A6H2H5B7</accession>
<dbReference type="Proteomes" id="UP000502041">
    <property type="component" value="Chromosome"/>
</dbReference>
<dbReference type="CDD" id="cd16364">
    <property type="entry name" value="T3SC_I-like"/>
    <property type="match status" value="1"/>
</dbReference>
<dbReference type="AlphaFoldDB" id="A0A6H2H5B7"/>
<dbReference type="Pfam" id="PF05932">
    <property type="entry name" value="CesT"/>
    <property type="match status" value="1"/>
</dbReference>
<protein>
    <submittedName>
        <fullName evidence="1">Uncharacterized protein</fullName>
    </submittedName>
</protein>
<dbReference type="EMBL" id="CP051461">
    <property type="protein sequence ID" value="QJC54957.1"/>
    <property type="molecule type" value="Genomic_DNA"/>
</dbReference>
<evidence type="ECO:0000313" key="1">
    <source>
        <dbReference type="EMBL" id="QJC54957.1"/>
    </source>
</evidence>
<dbReference type="KEGG" id="pvac:HC248_00220"/>
<gene>
    <name evidence="1" type="ORF">HC248_00220</name>
</gene>
<dbReference type="SUPFAM" id="SSF69635">
    <property type="entry name" value="Type III secretory system chaperone-like"/>
    <property type="match status" value="1"/>
</dbReference>
<dbReference type="Gene3D" id="3.30.1460.10">
    <property type="match status" value="1"/>
</dbReference>
<organism evidence="1 2">
    <name type="scientific">Polaromonas vacuolata</name>
    <dbReference type="NCBI Taxonomy" id="37448"/>
    <lineage>
        <taxon>Bacteria</taxon>
        <taxon>Pseudomonadati</taxon>
        <taxon>Pseudomonadota</taxon>
        <taxon>Betaproteobacteria</taxon>
        <taxon>Burkholderiales</taxon>
        <taxon>Comamonadaceae</taxon>
        <taxon>Polaromonas</taxon>
    </lineage>
</organism>
<name>A0A6H2H5B7_9BURK</name>
<evidence type="ECO:0000313" key="2">
    <source>
        <dbReference type="Proteomes" id="UP000502041"/>
    </source>
</evidence>
<dbReference type="RefSeq" id="WP_168920883.1">
    <property type="nucleotide sequence ID" value="NZ_CP051461.1"/>
</dbReference>
<keyword evidence="2" id="KW-1185">Reference proteome</keyword>
<dbReference type="GO" id="GO:0030254">
    <property type="term" value="P:protein secretion by the type III secretion system"/>
    <property type="evidence" value="ECO:0007669"/>
    <property type="project" value="InterPro"/>
</dbReference>
<sequence>MDANQLLKCLGIAMGLPDLRFDENGCTRMLFDGKTAVSIEHDPETEALQIYSILGPIPSQEKENIYQQLLVGNLFCNQTLGATLAIDVTHHEIILCRNVNANNIGSEAFATIIEQFVATAEAWELKLNSPQQDVTTEITTNSIDMNTAFWRA</sequence>
<reference evidence="1 2" key="1">
    <citation type="submission" date="2020-04" db="EMBL/GenBank/DDBJ databases">
        <title>Complete genome of a Psychrophilic, Marine, Gas Vacuolate Bacterium Polaromonas vacuolata KCTC 22033T.</title>
        <authorList>
            <person name="Hwang K."/>
            <person name="Kim K.M."/>
        </authorList>
    </citation>
    <scope>NUCLEOTIDE SEQUENCE [LARGE SCALE GENOMIC DNA]</scope>
    <source>
        <strain evidence="1 2">KCTC 22033</strain>
    </source>
</reference>
<proteinExistence type="predicted"/>
<dbReference type="InterPro" id="IPR010261">
    <property type="entry name" value="Tir_chaperone"/>
</dbReference>